<keyword evidence="3" id="KW-1185">Reference proteome</keyword>
<evidence type="ECO:0000256" key="1">
    <source>
        <dbReference type="SAM" id="MobiDB-lite"/>
    </source>
</evidence>
<proteinExistence type="predicted"/>
<feature type="region of interest" description="Disordered" evidence="1">
    <location>
        <begin position="293"/>
        <end position="348"/>
    </location>
</feature>
<evidence type="ECO:0000313" key="2">
    <source>
        <dbReference type="EMBL" id="KAF4500787.1"/>
    </source>
</evidence>
<feature type="region of interest" description="Disordered" evidence="1">
    <location>
        <begin position="411"/>
        <end position="451"/>
    </location>
</feature>
<dbReference type="OrthoDB" id="5105885at2759"/>
<dbReference type="EMBL" id="LUFC02000172">
    <property type="protein sequence ID" value="KAF4500787.1"/>
    <property type="molecule type" value="Genomic_DNA"/>
</dbReference>
<feature type="compositionally biased region" description="Acidic residues" evidence="1">
    <location>
        <begin position="316"/>
        <end position="325"/>
    </location>
</feature>
<accession>A0A9P5BEE9</accession>
<gene>
    <name evidence="2" type="ORF">FAGAP_3014</name>
</gene>
<name>A0A9P5BEE9_9HYPO</name>
<comment type="caution">
    <text evidence="2">The sequence shown here is derived from an EMBL/GenBank/DDBJ whole genome shotgun (WGS) entry which is preliminary data.</text>
</comment>
<organism evidence="2 3">
    <name type="scientific">Fusarium agapanthi</name>
    <dbReference type="NCBI Taxonomy" id="1803897"/>
    <lineage>
        <taxon>Eukaryota</taxon>
        <taxon>Fungi</taxon>
        <taxon>Dikarya</taxon>
        <taxon>Ascomycota</taxon>
        <taxon>Pezizomycotina</taxon>
        <taxon>Sordariomycetes</taxon>
        <taxon>Hypocreomycetidae</taxon>
        <taxon>Hypocreales</taxon>
        <taxon>Nectriaceae</taxon>
        <taxon>Fusarium</taxon>
        <taxon>Fusarium fujikuroi species complex</taxon>
    </lineage>
</organism>
<protein>
    <submittedName>
        <fullName evidence="2">Uncharacterized protein</fullName>
    </submittedName>
</protein>
<evidence type="ECO:0000313" key="3">
    <source>
        <dbReference type="Proteomes" id="UP000737391"/>
    </source>
</evidence>
<dbReference type="Proteomes" id="UP000737391">
    <property type="component" value="Unassembled WGS sequence"/>
</dbReference>
<reference evidence="2" key="1">
    <citation type="submission" date="2020-01" db="EMBL/GenBank/DDBJ databases">
        <title>Identification and distribution of gene clusters putatively required for synthesis of sphingolipid metabolism inhibitors in phylogenetically diverse species of the filamentous fungus Fusarium.</title>
        <authorList>
            <person name="Kim H.-S."/>
            <person name="Busman M."/>
            <person name="Brown D.W."/>
            <person name="Divon H."/>
            <person name="Uhlig S."/>
            <person name="Proctor R.H."/>
        </authorList>
    </citation>
    <scope>NUCLEOTIDE SEQUENCE</scope>
    <source>
        <strain evidence="2">NRRL 31653</strain>
    </source>
</reference>
<dbReference type="AlphaFoldDB" id="A0A9P5BEE9"/>
<sequence>MKRWLATHTPAKASLSASEYSLRELGAAIGIDFNIISQQHLEVIRKKMLSCLENIVTCLNLPERFDTASGELRTVWPEGVAPHTHPAPPPSQCPKTMNLLNTLLKEGDPINIEMARITWKYLQEVHGQLRASLISSLRDFQASAFKDPEHQRIGNHFGNILQCLHDELGIPPTPVQAHPDVEMETSQDIGDDPRFAEMMDRFAKMESSAQETEETQRKALETSIGSLETVLGKTSENMHVPTPQPAAETKPAVEAKSGGTVAVVHHEPQLKSTPLLFQDLPHPAQYFPHGASRHMHARTAHTPIPSPTLTLRVPDDTSDSEDDEPERAGTSGQPSPPSSRGYDQFFGPSSVERHSKLLGAGVHPNYKVVHDWVHGTRSPCSSSVQGQRRLGSMKDGVEACVYDDPGYEVKDDWVHRTPSPCPTPRPRPRPRTQIERQPRHTPAIAQAPNPADELGLRRENLLILTNLVYQERKLRLDLIMTRIR</sequence>